<evidence type="ECO:0000256" key="4">
    <source>
        <dbReference type="PIRSR" id="PIRSR606710-1"/>
    </source>
</evidence>
<keyword evidence="3 6" id="KW-0326">Glycosidase</keyword>
<proteinExistence type="inferred from homology"/>
<feature type="region of interest" description="Disordered" evidence="7">
    <location>
        <begin position="402"/>
        <end position="430"/>
    </location>
</feature>
<dbReference type="RefSeq" id="WP_124872375.1">
    <property type="nucleotide sequence ID" value="NZ_RQZF01000015.1"/>
</dbReference>
<dbReference type="EMBL" id="RQZF01000015">
    <property type="protein sequence ID" value="RRC94487.1"/>
    <property type="molecule type" value="Genomic_DNA"/>
</dbReference>
<dbReference type="GO" id="GO:0005975">
    <property type="term" value="P:carbohydrate metabolic process"/>
    <property type="evidence" value="ECO:0007669"/>
    <property type="project" value="InterPro"/>
</dbReference>
<dbReference type="Gene3D" id="2.115.10.20">
    <property type="entry name" value="Glycosyl hydrolase domain, family 43"/>
    <property type="match status" value="1"/>
</dbReference>
<dbReference type="SUPFAM" id="SSF75005">
    <property type="entry name" value="Arabinanase/levansucrase/invertase"/>
    <property type="match status" value="1"/>
</dbReference>
<accession>A0A3P1SC07</accession>
<organism evidence="8 9">
    <name type="scientific">Schaalia canis</name>
    <dbReference type="NCBI Taxonomy" id="100469"/>
    <lineage>
        <taxon>Bacteria</taxon>
        <taxon>Bacillati</taxon>
        <taxon>Actinomycetota</taxon>
        <taxon>Actinomycetes</taxon>
        <taxon>Actinomycetales</taxon>
        <taxon>Actinomycetaceae</taxon>
        <taxon>Schaalia</taxon>
    </lineage>
</organism>
<keyword evidence="9" id="KW-1185">Reference proteome</keyword>
<feature type="site" description="Important for catalytic activity, responsible for pKa modulation of the active site Glu and correct orientation of both the proton donor and substrate" evidence="5">
    <location>
        <position position="123"/>
    </location>
</feature>
<dbReference type="OrthoDB" id="9801455at2"/>
<dbReference type="Pfam" id="PF04616">
    <property type="entry name" value="Glyco_hydro_43"/>
    <property type="match status" value="1"/>
</dbReference>
<feature type="compositionally biased region" description="Basic and acidic residues" evidence="7">
    <location>
        <begin position="410"/>
        <end position="423"/>
    </location>
</feature>
<sequence>MTLANPILAGMYPDPSACQVGDVTYIVTSTFTWLPGLPIHASTDGEHWECVGYAQTESGELHLDQAGESQGIFAPTLRHINGRFVLVCTTVVGDTQRSFVMTAPQAQGPWSPPVFLEEAGGIDPDVFEDEDGTVWWTGTRLAADPLWEQQTEIWTRPVDLDAGVFTGDEHVIWHGAVQGAVWAEAPHLYKRGQWYYLLTAEGGTAEEHSVSVARARQVTGPWQGCPRNPIFTHRNFSREDGHTEIHNIGHADLFQRPDGSWWAVMLGVRLRGNRHLLGRETFLCPVVWENDWPIFAPDTGRLTVTRAQSPERVNIALADFLPHCLRPVGAMWEEAERDFRGVRMNEWQASIAMDAGALDPSARTVRAIGIVQDAHNWARITRSADDYILELCRAGTVERLPLADPAPEVTPHRVPDLPPDRATDSSVTPTEAAPDTLAWIALDDLVLRAGIGPTENAGYAYSTDAQWLSTEIAGGFTGCLLGVWGLNNAHASSQMCLHGADLPLSPHH</sequence>
<dbReference type="PANTHER" id="PTHR42812:SF12">
    <property type="entry name" value="BETA-XYLOSIDASE-RELATED"/>
    <property type="match status" value="1"/>
</dbReference>
<dbReference type="PANTHER" id="PTHR42812">
    <property type="entry name" value="BETA-XYLOSIDASE"/>
    <property type="match status" value="1"/>
</dbReference>
<comment type="caution">
    <text evidence="8">The sequence shown here is derived from an EMBL/GenBank/DDBJ whole genome shotgun (WGS) entry which is preliminary data.</text>
</comment>
<evidence type="ECO:0000256" key="7">
    <source>
        <dbReference type="SAM" id="MobiDB-lite"/>
    </source>
</evidence>
<evidence type="ECO:0000256" key="3">
    <source>
        <dbReference type="ARBA" id="ARBA00023295"/>
    </source>
</evidence>
<name>A0A3P1SC07_9ACTO</name>
<keyword evidence="2 6" id="KW-0378">Hydrolase</keyword>
<feature type="active site" description="Proton acceptor" evidence="4">
    <location>
        <position position="14"/>
    </location>
</feature>
<evidence type="ECO:0000313" key="9">
    <source>
        <dbReference type="Proteomes" id="UP000280444"/>
    </source>
</evidence>
<dbReference type="InterPro" id="IPR023296">
    <property type="entry name" value="Glyco_hydro_beta-prop_sf"/>
</dbReference>
<evidence type="ECO:0000256" key="5">
    <source>
        <dbReference type="PIRSR" id="PIRSR606710-2"/>
    </source>
</evidence>
<gene>
    <name evidence="8" type="ORF">EII11_10110</name>
</gene>
<evidence type="ECO:0000313" key="8">
    <source>
        <dbReference type="EMBL" id="RRC94487.1"/>
    </source>
</evidence>
<dbReference type="AlphaFoldDB" id="A0A3P1SC07"/>
<comment type="similarity">
    <text evidence="1 6">Belongs to the glycosyl hydrolase 43 family.</text>
</comment>
<dbReference type="CDD" id="cd18617">
    <property type="entry name" value="GH43_XynB-like"/>
    <property type="match status" value="1"/>
</dbReference>
<dbReference type="InterPro" id="IPR006710">
    <property type="entry name" value="Glyco_hydro_43"/>
</dbReference>
<protein>
    <submittedName>
        <fullName evidence="8">Glycoside hydrolase family 43 protein</fullName>
    </submittedName>
</protein>
<dbReference type="InterPro" id="IPR051795">
    <property type="entry name" value="Glycosyl_Hydrlase_43"/>
</dbReference>
<dbReference type="Proteomes" id="UP000280444">
    <property type="component" value="Unassembled WGS sequence"/>
</dbReference>
<dbReference type="GO" id="GO:0004553">
    <property type="term" value="F:hydrolase activity, hydrolyzing O-glycosyl compounds"/>
    <property type="evidence" value="ECO:0007669"/>
    <property type="project" value="InterPro"/>
</dbReference>
<evidence type="ECO:0000256" key="6">
    <source>
        <dbReference type="RuleBase" id="RU361187"/>
    </source>
</evidence>
<reference evidence="8 9" key="1">
    <citation type="submission" date="2018-11" db="EMBL/GenBank/DDBJ databases">
        <title>Genomes From Bacteria Associated with the Canine Oral Cavity: a Test Case for Automated Genome-Based Taxonomic Assignment.</title>
        <authorList>
            <person name="Coil D.A."/>
            <person name="Jospin G."/>
            <person name="Darling A.E."/>
            <person name="Wallis C."/>
            <person name="Davis I.J."/>
            <person name="Harris S."/>
            <person name="Eisen J.A."/>
            <person name="Holcombe L.J."/>
            <person name="O'Flynn C."/>
        </authorList>
    </citation>
    <scope>NUCLEOTIDE SEQUENCE [LARGE SCALE GENOMIC DNA]</scope>
    <source>
        <strain evidence="8 9">OH770</strain>
    </source>
</reference>
<evidence type="ECO:0000256" key="2">
    <source>
        <dbReference type="ARBA" id="ARBA00022801"/>
    </source>
</evidence>
<evidence type="ECO:0000256" key="1">
    <source>
        <dbReference type="ARBA" id="ARBA00009865"/>
    </source>
</evidence>
<feature type="active site" description="Proton donor" evidence="4">
    <location>
        <position position="184"/>
    </location>
</feature>